<feature type="non-terminal residue" evidence="1">
    <location>
        <position position="111"/>
    </location>
</feature>
<dbReference type="EMBL" id="BMAR01000001">
    <property type="protein sequence ID" value="GFR39793.1"/>
    <property type="molecule type" value="Genomic_DNA"/>
</dbReference>
<comment type="caution">
    <text evidence="1">The sequence shown here is derived from an EMBL/GenBank/DDBJ whole genome shotgun (WGS) entry which is preliminary data.</text>
</comment>
<reference evidence="1 2" key="1">
    <citation type="journal article" date="2021" name="Sci. Rep.">
        <title>Genome sequencing of the multicellular alga Astrephomene provides insights into convergent evolution of germ-soma differentiation.</title>
        <authorList>
            <person name="Yamashita S."/>
            <person name="Yamamoto K."/>
            <person name="Matsuzaki R."/>
            <person name="Suzuki S."/>
            <person name="Yamaguchi H."/>
            <person name="Hirooka S."/>
            <person name="Minakuchi Y."/>
            <person name="Miyagishima S."/>
            <person name="Kawachi M."/>
            <person name="Toyoda A."/>
            <person name="Nozaki H."/>
        </authorList>
    </citation>
    <scope>NUCLEOTIDE SEQUENCE [LARGE SCALE GENOMIC DNA]</scope>
    <source>
        <strain evidence="1 2">NIES-4017</strain>
    </source>
</reference>
<feature type="non-terminal residue" evidence="1">
    <location>
        <position position="1"/>
    </location>
</feature>
<name>A0AAD3DDS6_9CHLO</name>
<keyword evidence="2" id="KW-1185">Reference proteome</keyword>
<sequence>RAARDAYDRFLKAVSSAIDGEHSPPELRSLALLVWRRWGALPPPDTARGRPMGQALRPHREALQAQLGPVVKEAAMTGLWEALGALRNAAVAVGKEPAAGARGGAGAGGQG</sequence>
<protein>
    <submittedName>
        <fullName evidence="1">Uncharacterized protein</fullName>
    </submittedName>
</protein>
<evidence type="ECO:0000313" key="2">
    <source>
        <dbReference type="Proteomes" id="UP001054857"/>
    </source>
</evidence>
<accession>A0AAD3DDS6</accession>
<gene>
    <name evidence="1" type="ORF">Agub_g278</name>
</gene>
<evidence type="ECO:0000313" key="1">
    <source>
        <dbReference type="EMBL" id="GFR39793.1"/>
    </source>
</evidence>
<organism evidence="1 2">
    <name type="scientific">Astrephomene gubernaculifera</name>
    <dbReference type="NCBI Taxonomy" id="47775"/>
    <lineage>
        <taxon>Eukaryota</taxon>
        <taxon>Viridiplantae</taxon>
        <taxon>Chlorophyta</taxon>
        <taxon>core chlorophytes</taxon>
        <taxon>Chlorophyceae</taxon>
        <taxon>CS clade</taxon>
        <taxon>Chlamydomonadales</taxon>
        <taxon>Astrephomenaceae</taxon>
        <taxon>Astrephomene</taxon>
    </lineage>
</organism>
<proteinExistence type="predicted"/>
<dbReference type="Proteomes" id="UP001054857">
    <property type="component" value="Unassembled WGS sequence"/>
</dbReference>
<dbReference type="AlphaFoldDB" id="A0AAD3DDS6"/>